<accession>A0A1I2I7Z0</accession>
<feature type="chain" id="PRO_5011784573" evidence="1">
    <location>
        <begin position="29"/>
        <end position="210"/>
    </location>
</feature>
<dbReference type="Gene3D" id="2.80.10.50">
    <property type="match status" value="3"/>
</dbReference>
<sequence>MKSFTRAVVSAAGAFAVAAIAVAAPAQASAVSPSSPGLRGTDAAGNAVTVTEVAGTGERQAMAAPVGGNIVNVNSGRCLDVANAQVGNGVPIQQWDCLGSGQKNQIWWFANETHIGEYYWYNVVTTLDGQCLDVTGGSGATGNGVPVQQWNCLTGQTNQQWRLEIVGYGIRLIARHSGKCLDVVNASKANGARLQQWSCLGTANQAWDLY</sequence>
<dbReference type="AlphaFoldDB" id="A0A1I2I7Z0"/>
<organism evidence="3 4">
    <name type="scientific">Actinoplanes philippinensis</name>
    <dbReference type="NCBI Taxonomy" id="35752"/>
    <lineage>
        <taxon>Bacteria</taxon>
        <taxon>Bacillati</taxon>
        <taxon>Actinomycetota</taxon>
        <taxon>Actinomycetes</taxon>
        <taxon>Micromonosporales</taxon>
        <taxon>Micromonosporaceae</taxon>
        <taxon>Actinoplanes</taxon>
    </lineage>
</organism>
<reference evidence="3 4" key="1">
    <citation type="submission" date="2016-10" db="EMBL/GenBank/DDBJ databases">
        <authorList>
            <person name="de Groot N.N."/>
        </authorList>
    </citation>
    <scope>NUCLEOTIDE SEQUENCE [LARGE SCALE GENOMIC DNA]</scope>
    <source>
        <strain evidence="3 4">DSM 43019</strain>
    </source>
</reference>
<feature type="signal peptide" evidence="1">
    <location>
        <begin position="1"/>
        <end position="28"/>
    </location>
</feature>
<evidence type="ECO:0000259" key="2">
    <source>
        <dbReference type="SMART" id="SM00458"/>
    </source>
</evidence>
<dbReference type="PROSITE" id="PS50231">
    <property type="entry name" value="RICIN_B_LECTIN"/>
    <property type="match status" value="1"/>
</dbReference>
<dbReference type="InterPro" id="IPR035992">
    <property type="entry name" value="Ricin_B-like_lectins"/>
</dbReference>
<dbReference type="InterPro" id="IPR000772">
    <property type="entry name" value="Ricin_B_lectin"/>
</dbReference>
<dbReference type="STRING" id="35752.SAMN05421541_109413"/>
<feature type="domain" description="Ricin B lectin" evidence="2">
    <location>
        <begin position="64"/>
        <end position="210"/>
    </location>
</feature>
<dbReference type="CDD" id="cd00161">
    <property type="entry name" value="beta-trefoil_Ricin-like"/>
    <property type="match status" value="1"/>
</dbReference>
<evidence type="ECO:0000256" key="1">
    <source>
        <dbReference type="SAM" id="SignalP"/>
    </source>
</evidence>
<evidence type="ECO:0000313" key="3">
    <source>
        <dbReference type="EMBL" id="SFF38405.1"/>
    </source>
</evidence>
<name>A0A1I2I7Z0_9ACTN</name>
<dbReference type="Pfam" id="PF00652">
    <property type="entry name" value="Ricin_B_lectin"/>
    <property type="match status" value="1"/>
</dbReference>
<keyword evidence="4" id="KW-1185">Reference proteome</keyword>
<gene>
    <name evidence="3" type="ORF">SAMN05421541_109413</name>
</gene>
<proteinExistence type="predicted"/>
<dbReference type="Proteomes" id="UP000199645">
    <property type="component" value="Unassembled WGS sequence"/>
</dbReference>
<protein>
    <submittedName>
        <fullName evidence="3">Glucosylceramidase</fullName>
    </submittedName>
</protein>
<evidence type="ECO:0000313" key="4">
    <source>
        <dbReference type="Proteomes" id="UP000199645"/>
    </source>
</evidence>
<dbReference type="EMBL" id="FONV01000009">
    <property type="protein sequence ID" value="SFF38405.1"/>
    <property type="molecule type" value="Genomic_DNA"/>
</dbReference>
<dbReference type="RefSeq" id="WP_093618237.1">
    <property type="nucleotide sequence ID" value="NZ_BOMT01000052.1"/>
</dbReference>
<dbReference type="SMART" id="SM00458">
    <property type="entry name" value="RICIN"/>
    <property type="match status" value="1"/>
</dbReference>
<dbReference type="OrthoDB" id="9802600at2"/>
<dbReference type="SUPFAM" id="SSF50370">
    <property type="entry name" value="Ricin B-like lectins"/>
    <property type="match status" value="1"/>
</dbReference>
<keyword evidence="1" id="KW-0732">Signal</keyword>